<dbReference type="Proteomes" id="UP000248079">
    <property type="component" value="Unassembled WGS sequence"/>
</dbReference>
<dbReference type="PANTHER" id="PTHR28055">
    <property type="entry name" value="ALTERED INHERITANCE OF MITOCHONDRIA PROTEIN 41, MITOCHONDRIAL"/>
    <property type="match status" value="1"/>
</dbReference>
<dbReference type="InterPro" id="IPR019004">
    <property type="entry name" value="YqeY/Aim41"/>
</dbReference>
<dbReference type="PANTHER" id="PTHR28055:SF1">
    <property type="entry name" value="ALTERED INHERITANCE OF MITOCHONDRIA PROTEIN 41, MITOCHONDRIAL"/>
    <property type="match status" value="1"/>
</dbReference>
<dbReference type="GO" id="GO:0016740">
    <property type="term" value="F:transferase activity"/>
    <property type="evidence" value="ECO:0007669"/>
    <property type="project" value="UniProtKB-KW"/>
</dbReference>
<dbReference type="InterPro" id="IPR003789">
    <property type="entry name" value="Asn/Gln_tRNA_amidoTrase-B-like"/>
</dbReference>
<dbReference type="RefSeq" id="WP_110362749.1">
    <property type="nucleotide sequence ID" value="NZ_QFLI01000011.1"/>
</dbReference>
<dbReference type="InterPro" id="IPR042184">
    <property type="entry name" value="YqeY/Aim41_N"/>
</dbReference>
<dbReference type="InterPro" id="IPR023168">
    <property type="entry name" value="GatB_Yqey_C_2"/>
</dbReference>
<keyword evidence="1" id="KW-0808">Transferase</keyword>
<dbReference type="GO" id="GO:0016884">
    <property type="term" value="F:carbon-nitrogen ligase activity, with glutamine as amido-N-donor"/>
    <property type="evidence" value="ECO:0007669"/>
    <property type="project" value="InterPro"/>
</dbReference>
<organism evidence="1 2">
    <name type="scientific">Marinifilum breve</name>
    <dbReference type="NCBI Taxonomy" id="2184082"/>
    <lineage>
        <taxon>Bacteria</taxon>
        <taxon>Pseudomonadati</taxon>
        <taxon>Bacteroidota</taxon>
        <taxon>Bacteroidia</taxon>
        <taxon>Marinilabiliales</taxon>
        <taxon>Marinifilaceae</taxon>
    </lineage>
</organism>
<dbReference type="EMBL" id="QFLI01000011">
    <property type="protein sequence ID" value="PXX96808.1"/>
    <property type="molecule type" value="Genomic_DNA"/>
</dbReference>
<accession>A0A2V3ZSH7</accession>
<comment type="caution">
    <text evidence="1">The sequence shown here is derived from an EMBL/GenBank/DDBJ whole genome shotgun (WGS) entry which is preliminary data.</text>
</comment>
<protein>
    <submittedName>
        <fullName evidence="1">Glutamyl-tRNA amidotransferase</fullName>
    </submittedName>
</protein>
<evidence type="ECO:0000313" key="1">
    <source>
        <dbReference type="EMBL" id="PXX96808.1"/>
    </source>
</evidence>
<dbReference type="AlphaFoldDB" id="A0A2V3ZSH7"/>
<evidence type="ECO:0000313" key="2">
    <source>
        <dbReference type="Proteomes" id="UP000248079"/>
    </source>
</evidence>
<keyword evidence="2" id="KW-1185">Reference proteome</keyword>
<gene>
    <name evidence="1" type="ORF">DF185_19375</name>
</gene>
<dbReference type="Gene3D" id="1.10.10.410">
    <property type="match status" value="1"/>
</dbReference>
<sequence length="148" mass="16035">MSLLEQINADMKSAMKAKEKDKLQAIRSAKTAFTLEMTKTGASEIEDSAAVKIIQKLVKQRKDAADTYKSGGREDLAEKELLEMGFLEVYLPAQMSDEELTTAVQKIIADTGASSMKEMGKVMGMATKQLAGKADGKAVADKVKELLS</sequence>
<dbReference type="SUPFAM" id="SSF89095">
    <property type="entry name" value="GatB/YqeY motif"/>
    <property type="match status" value="1"/>
</dbReference>
<dbReference type="Gene3D" id="1.10.1510.10">
    <property type="entry name" value="Uncharacterised protein YqeY/AIM41 PF09424, N-terminal domain"/>
    <property type="match status" value="1"/>
</dbReference>
<name>A0A2V3ZSH7_9BACT</name>
<dbReference type="Pfam" id="PF09424">
    <property type="entry name" value="YqeY"/>
    <property type="match status" value="1"/>
</dbReference>
<proteinExistence type="predicted"/>
<dbReference type="OrthoDB" id="9788127at2"/>
<reference evidence="1 2" key="1">
    <citation type="submission" date="2018-05" db="EMBL/GenBank/DDBJ databases">
        <title>Marinifilum breve JC075T sp. nov., a marine bacterium isolated from Yongle Blue Hole in the South China Sea.</title>
        <authorList>
            <person name="Fu T."/>
        </authorList>
    </citation>
    <scope>NUCLEOTIDE SEQUENCE [LARGE SCALE GENOMIC DNA]</scope>
    <source>
        <strain evidence="1 2">JC075</strain>
    </source>
</reference>